<evidence type="ECO:0000256" key="1">
    <source>
        <dbReference type="SAM" id="Phobius"/>
    </source>
</evidence>
<evidence type="ECO:0000313" key="3">
    <source>
        <dbReference type="Proteomes" id="UP001500307"/>
    </source>
</evidence>
<keyword evidence="1" id="KW-0472">Membrane</keyword>
<proteinExistence type="predicted"/>
<keyword evidence="1" id="KW-1133">Transmembrane helix</keyword>
<protein>
    <recommendedName>
        <fullName evidence="4">PH domain-containing protein</fullName>
    </recommendedName>
</protein>
<keyword evidence="1" id="KW-0812">Transmembrane</keyword>
<reference evidence="3" key="1">
    <citation type="journal article" date="2019" name="Int. J. Syst. Evol. Microbiol.">
        <title>The Global Catalogue of Microorganisms (GCM) 10K type strain sequencing project: providing services to taxonomists for standard genome sequencing and annotation.</title>
        <authorList>
            <consortium name="The Broad Institute Genomics Platform"/>
            <consortium name="The Broad Institute Genome Sequencing Center for Infectious Disease"/>
            <person name="Wu L."/>
            <person name="Ma J."/>
        </authorList>
    </citation>
    <scope>NUCLEOTIDE SEQUENCE [LARGE SCALE GENOMIC DNA]</scope>
    <source>
        <strain evidence="3">JCM 3175</strain>
    </source>
</reference>
<organism evidence="2 3">
    <name type="scientific">Micromonospora coerulea</name>
    <dbReference type="NCBI Taxonomy" id="47856"/>
    <lineage>
        <taxon>Bacteria</taxon>
        <taxon>Bacillati</taxon>
        <taxon>Actinomycetota</taxon>
        <taxon>Actinomycetes</taxon>
        <taxon>Micromonosporales</taxon>
        <taxon>Micromonosporaceae</taxon>
        <taxon>Micromonospora</taxon>
    </lineage>
</organism>
<evidence type="ECO:0000313" key="2">
    <source>
        <dbReference type="EMBL" id="GAA4572926.1"/>
    </source>
</evidence>
<gene>
    <name evidence="2" type="ORF">GCM10023176_36860</name>
</gene>
<feature type="transmembrane region" description="Helical" evidence="1">
    <location>
        <begin position="137"/>
        <end position="158"/>
    </location>
</feature>
<sequence length="261" mass="27409">MAGAPYPTAVSDSGPAGAAAYVSGGGLQGRRLLALAVAAVVFAAAAAVLLRGPEFDVDDVQLVVWLATGLRLAEQRWWPRRSARLVWRPQVVGRYAVESGLVARRSLAGWVVLLTELAWAAPVALGAISLLPDEPGWARNARAVLLVGVAAVLARVAYGEARYTGRLALTASGVRHRDRHYPWSNIDRARLAVVDGRVDGVRLRLIVRESLAPAPVVGGRGVAVSDERLLAAIEHFRCRPAALAVGLPVTAPEPAVAPAGG</sequence>
<comment type="caution">
    <text evidence="2">The sequence shown here is derived from an EMBL/GenBank/DDBJ whole genome shotgun (WGS) entry which is preliminary data.</text>
</comment>
<feature type="transmembrane region" description="Helical" evidence="1">
    <location>
        <begin position="32"/>
        <end position="50"/>
    </location>
</feature>
<name>A0ABP8SR14_9ACTN</name>
<dbReference type="EMBL" id="BAABGU010000020">
    <property type="protein sequence ID" value="GAA4572926.1"/>
    <property type="molecule type" value="Genomic_DNA"/>
</dbReference>
<dbReference type="Proteomes" id="UP001500307">
    <property type="component" value="Unassembled WGS sequence"/>
</dbReference>
<evidence type="ECO:0008006" key="4">
    <source>
        <dbReference type="Google" id="ProtNLM"/>
    </source>
</evidence>
<keyword evidence="3" id="KW-1185">Reference proteome</keyword>
<feature type="transmembrane region" description="Helical" evidence="1">
    <location>
        <begin position="107"/>
        <end position="131"/>
    </location>
</feature>
<accession>A0ABP8SR14</accession>